<dbReference type="RefSeq" id="XP_056034817.1">
    <property type="nucleotide sequence ID" value="XM_056178906.1"/>
</dbReference>
<dbReference type="GO" id="GO:0017056">
    <property type="term" value="F:structural constituent of nuclear pore"/>
    <property type="evidence" value="ECO:0007669"/>
    <property type="project" value="InterPro"/>
</dbReference>
<keyword evidence="3" id="KW-0509">mRNA transport</keyword>
<keyword evidence="7" id="KW-0539">Nucleus</keyword>
<comment type="subcellular location">
    <subcellularLocation>
        <location evidence="1">Nucleus</location>
        <location evidence="1">Nuclear pore complex</location>
    </subcellularLocation>
</comment>
<keyword evidence="5" id="KW-0811">Translocation</keyword>
<protein>
    <submittedName>
        <fullName evidence="9">Nucleoporin, WD repeat Nup82</fullName>
    </submittedName>
</protein>
<sequence length="796" mass="89247">MLQHLSWTDFLEKHPAFKSIHVATDDWEPLPKQVCAFDTKLYVAVGNEVRLVDCEQVKQNKGGSEATSFTKLTHPELNFTIFQLVISPNGKYLAVVGKSKIVVLGLRSKAEPKSSSPSSFSFNQSSNNGSGIFGGAGSLSFRGFQGQSANSSETPIYYAGIINLNFPVICARFHPLGRSGRSLVILNETQLTLYEVENGYLNPDYTIPLSFNEKPSNAFDVDAEEHIPVSFTFNHSSRGWGAFLVYILTVSGDVYALCPVMPANAIISRTMLQQLSSEIAEHHRSYVDSENAQQLLRWLTKLVGDAALSSELNSRSGFSLEDSNEFSNFSNVFALQRPDDFTLLPALQGPFLIQPLVGDDFSDDCCDIASLGTPVIDVIVVASSSGQIDLFLSPSKISGKWSLPSHCNEPSKALVLSPIHTLRPFTTKTDYTALHYDNFSPFNFTVYHANGAHAVNVERWVRDLRLLYENKSDFKNAKEKKELLDILSSIPDSTEVVERVNTNPLNTSPDPVTGCTQIKHPSLGSAFLCLTKHRQITVIDESEYLDMPIIDKDLKNEDLAESFQISLNGDKNSRNLMYQSLLVQSPFENPYIQTSPERLIVPPELGGKLAVSSYSLRFLGTAVSRMREHLELIHQGILALHYRLGLQKEEFLRQRDHISKLEKRSTHALQKDWLLEQFAELENHAVQCEGRTDVVLQRYMNIHSPDLSDQEKTFVKEIERYRERILGERGIERKLHSIKPLLHNGSMQSKMMLSKSSVRSSSIEPIALDQLKQLLAQQNKLIQIMKAKVVSLQKKI</sequence>
<organism evidence="9 10">
    <name type="scientific">Schizosaccharomyces osmophilus</name>
    <dbReference type="NCBI Taxonomy" id="2545709"/>
    <lineage>
        <taxon>Eukaryota</taxon>
        <taxon>Fungi</taxon>
        <taxon>Dikarya</taxon>
        <taxon>Ascomycota</taxon>
        <taxon>Taphrinomycotina</taxon>
        <taxon>Schizosaccharomycetes</taxon>
        <taxon>Schizosaccharomycetales</taxon>
        <taxon>Schizosaccharomycetaceae</taxon>
        <taxon>Schizosaccharomyces</taxon>
    </lineage>
</organism>
<evidence type="ECO:0000256" key="6">
    <source>
        <dbReference type="ARBA" id="ARBA00023132"/>
    </source>
</evidence>
<keyword evidence="4" id="KW-0653">Protein transport</keyword>
<dbReference type="Proteomes" id="UP001212411">
    <property type="component" value="Chromosome 1"/>
</dbReference>
<evidence type="ECO:0000256" key="4">
    <source>
        <dbReference type="ARBA" id="ARBA00022927"/>
    </source>
</evidence>
<dbReference type="PANTHER" id="PTHR13257:SF0">
    <property type="entry name" value="NUCLEAR PORE COMPLEX PROTEIN NUP88"/>
    <property type="match status" value="1"/>
</dbReference>
<dbReference type="GeneID" id="80873595"/>
<evidence type="ECO:0000256" key="5">
    <source>
        <dbReference type="ARBA" id="ARBA00023010"/>
    </source>
</evidence>
<evidence type="ECO:0000256" key="7">
    <source>
        <dbReference type="ARBA" id="ARBA00023242"/>
    </source>
</evidence>
<dbReference type="GO" id="GO:0006406">
    <property type="term" value="P:mRNA export from nucleus"/>
    <property type="evidence" value="ECO:0007669"/>
    <property type="project" value="TreeGrafter"/>
</dbReference>
<proteinExistence type="predicted"/>
<keyword evidence="6" id="KW-0906">Nuclear pore complex</keyword>
<evidence type="ECO:0000313" key="10">
    <source>
        <dbReference type="Proteomes" id="UP001212411"/>
    </source>
</evidence>
<dbReference type="GO" id="GO:0005643">
    <property type="term" value="C:nuclear pore"/>
    <property type="evidence" value="ECO:0007669"/>
    <property type="project" value="UniProtKB-SubCell"/>
</dbReference>
<evidence type="ECO:0000313" key="9">
    <source>
        <dbReference type="EMBL" id="WBW70574.1"/>
    </source>
</evidence>
<evidence type="ECO:0000256" key="8">
    <source>
        <dbReference type="SAM" id="Coils"/>
    </source>
</evidence>
<dbReference type="EMBL" id="CP115611">
    <property type="protein sequence ID" value="WBW70574.1"/>
    <property type="molecule type" value="Genomic_DNA"/>
</dbReference>
<feature type="coiled-coil region" evidence="8">
    <location>
        <begin position="768"/>
        <end position="795"/>
    </location>
</feature>
<keyword evidence="2" id="KW-0813">Transport</keyword>
<dbReference type="GO" id="GO:0000056">
    <property type="term" value="P:ribosomal small subunit export from nucleus"/>
    <property type="evidence" value="ECO:0007669"/>
    <property type="project" value="InterPro"/>
</dbReference>
<evidence type="ECO:0000256" key="1">
    <source>
        <dbReference type="ARBA" id="ARBA00004567"/>
    </source>
</evidence>
<evidence type="ECO:0000256" key="3">
    <source>
        <dbReference type="ARBA" id="ARBA00022816"/>
    </source>
</evidence>
<dbReference type="AlphaFoldDB" id="A0AAE9W5S2"/>
<name>A0AAE9W5S2_9SCHI</name>
<dbReference type="GO" id="GO:0000055">
    <property type="term" value="P:ribosomal large subunit export from nucleus"/>
    <property type="evidence" value="ECO:0007669"/>
    <property type="project" value="InterPro"/>
</dbReference>
<accession>A0AAE9W5S2</accession>
<gene>
    <name evidence="9" type="primary">nup82</name>
    <name evidence="9" type="ORF">SOMG_00108</name>
</gene>
<reference evidence="9 10" key="1">
    <citation type="journal article" date="2023" name="G3 (Bethesda)">
        <title>A high-quality reference genome for the fission yeast Schizosaccharomyces osmophilus.</title>
        <authorList>
            <person name="Jia G.S."/>
            <person name="Zhang W.C."/>
            <person name="Liang Y."/>
            <person name="Liu X.H."/>
            <person name="Rhind N."/>
            <person name="Pidoux A."/>
            <person name="Brysch-Herzberg M."/>
            <person name="Du L.L."/>
        </authorList>
    </citation>
    <scope>NUCLEOTIDE SEQUENCE [LARGE SCALE GENOMIC DNA]</scope>
    <source>
        <strain evidence="9 10">CBS 15793</strain>
    </source>
</reference>
<dbReference type="PANTHER" id="PTHR13257">
    <property type="entry name" value="NUCLEOPORIN NUP84-RELATED"/>
    <property type="match status" value="1"/>
</dbReference>
<dbReference type="KEGG" id="som:SOMG_00108"/>
<dbReference type="InterPro" id="IPR037700">
    <property type="entry name" value="NUP88/NUP82"/>
</dbReference>
<keyword evidence="10" id="KW-1185">Reference proteome</keyword>
<keyword evidence="8" id="KW-0175">Coiled coil</keyword>
<dbReference type="GO" id="GO:0006606">
    <property type="term" value="P:protein import into nucleus"/>
    <property type="evidence" value="ECO:0007669"/>
    <property type="project" value="TreeGrafter"/>
</dbReference>
<evidence type="ECO:0000256" key="2">
    <source>
        <dbReference type="ARBA" id="ARBA00022448"/>
    </source>
</evidence>